<evidence type="ECO:0000256" key="4">
    <source>
        <dbReference type="ARBA" id="ARBA00023136"/>
    </source>
</evidence>
<feature type="domain" description="MARVEL" evidence="7">
    <location>
        <begin position="29"/>
        <end position="128"/>
    </location>
</feature>
<organism evidence="8 9">
    <name type="scientific">Geosmithia morbida</name>
    <dbReference type="NCBI Taxonomy" id="1094350"/>
    <lineage>
        <taxon>Eukaryota</taxon>
        <taxon>Fungi</taxon>
        <taxon>Dikarya</taxon>
        <taxon>Ascomycota</taxon>
        <taxon>Pezizomycotina</taxon>
        <taxon>Sordariomycetes</taxon>
        <taxon>Hypocreomycetidae</taxon>
        <taxon>Hypocreales</taxon>
        <taxon>Bionectriaceae</taxon>
        <taxon>Geosmithia</taxon>
    </lineage>
</organism>
<keyword evidence="9" id="KW-1185">Reference proteome</keyword>
<dbReference type="Pfam" id="PF01284">
    <property type="entry name" value="MARVEL"/>
    <property type="match status" value="1"/>
</dbReference>
<name>A0A9P4YXR1_9HYPO</name>
<dbReference type="OrthoDB" id="2117453at2759"/>
<dbReference type="PANTHER" id="PTHR37451:SF5">
    <property type="entry name" value="MARVEL DOMAIN-CONTAINING PROTEIN"/>
    <property type="match status" value="1"/>
</dbReference>
<comment type="caution">
    <text evidence="8">The sequence shown here is derived from an EMBL/GenBank/DDBJ whole genome shotgun (WGS) entry which is preliminary data.</text>
</comment>
<proteinExistence type="predicted"/>
<evidence type="ECO:0000256" key="5">
    <source>
        <dbReference type="SAM" id="MobiDB-lite"/>
    </source>
</evidence>
<dbReference type="Proteomes" id="UP000749293">
    <property type="component" value="Unassembled WGS sequence"/>
</dbReference>
<gene>
    <name evidence="8" type="ORF">GMORB2_6430</name>
</gene>
<feature type="transmembrane region" description="Helical" evidence="6">
    <location>
        <begin position="70"/>
        <end position="94"/>
    </location>
</feature>
<comment type="subcellular location">
    <subcellularLocation>
        <location evidence="1">Membrane</location>
        <topology evidence="1">Multi-pass membrane protein</topology>
    </subcellularLocation>
</comment>
<evidence type="ECO:0000313" key="9">
    <source>
        <dbReference type="Proteomes" id="UP000749293"/>
    </source>
</evidence>
<evidence type="ECO:0000256" key="2">
    <source>
        <dbReference type="ARBA" id="ARBA00022692"/>
    </source>
</evidence>
<feature type="compositionally biased region" description="Basic and acidic residues" evidence="5">
    <location>
        <begin position="158"/>
        <end position="179"/>
    </location>
</feature>
<keyword evidence="4 6" id="KW-0472">Membrane</keyword>
<feature type="transmembrane region" description="Helical" evidence="6">
    <location>
        <begin position="106"/>
        <end position="130"/>
    </location>
</feature>
<feature type="region of interest" description="Disordered" evidence="5">
    <location>
        <begin position="143"/>
        <end position="179"/>
    </location>
</feature>
<keyword evidence="2 6" id="KW-0812">Transmembrane</keyword>
<feature type="transmembrane region" description="Helical" evidence="6">
    <location>
        <begin position="41"/>
        <end position="58"/>
    </location>
</feature>
<evidence type="ECO:0000259" key="7">
    <source>
        <dbReference type="Pfam" id="PF01284"/>
    </source>
</evidence>
<sequence>MDPATSAAPYGGEILSGRGAEAHCSAHSDPSYSSSPSSVDFLLFAPIFSLFSAAYLELAPRLAPRASSPAASMAVEVTNTVFYFGGFIALAIFLSRLRFCTGALCAVARATSVVAAAEFASWIATAILLAKLLFRGGPEHGNGVHSVQPLGTQMRQKQMQEEREAGMRRTQEQEQQRDV</sequence>
<dbReference type="GO" id="GO:0016020">
    <property type="term" value="C:membrane"/>
    <property type="evidence" value="ECO:0007669"/>
    <property type="project" value="UniProtKB-SubCell"/>
</dbReference>
<dbReference type="GeneID" id="55972655"/>
<evidence type="ECO:0000256" key="1">
    <source>
        <dbReference type="ARBA" id="ARBA00004141"/>
    </source>
</evidence>
<evidence type="ECO:0000313" key="8">
    <source>
        <dbReference type="EMBL" id="KAF4123729.1"/>
    </source>
</evidence>
<reference evidence="8" key="1">
    <citation type="submission" date="2020-03" db="EMBL/GenBank/DDBJ databases">
        <title>Site-based positive gene gene selection in Geosmithia morbida across the United States reveals a broad range of putative effectors and factors for local host and environmental adapation.</title>
        <authorList>
            <person name="Onufrak A."/>
            <person name="Murdoch R.W."/>
            <person name="Gazis R."/>
            <person name="Huff M."/>
            <person name="Staton M."/>
            <person name="Klingeman W."/>
            <person name="Hadziabdic D."/>
        </authorList>
    </citation>
    <scope>NUCLEOTIDE SEQUENCE</scope>
    <source>
        <strain evidence="8">1262</strain>
    </source>
</reference>
<protein>
    <submittedName>
        <fullName evidence="8">Membrane-associating domain</fullName>
    </submittedName>
</protein>
<dbReference type="InterPro" id="IPR008253">
    <property type="entry name" value="Marvel"/>
</dbReference>
<dbReference type="PANTHER" id="PTHR37451">
    <property type="entry name" value="MARVEL DOMAIN"/>
    <property type="match status" value="1"/>
</dbReference>
<dbReference type="AlphaFoldDB" id="A0A9P4YXR1"/>
<evidence type="ECO:0000256" key="3">
    <source>
        <dbReference type="ARBA" id="ARBA00022989"/>
    </source>
</evidence>
<evidence type="ECO:0000256" key="6">
    <source>
        <dbReference type="SAM" id="Phobius"/>
    </source>
</evidence>
<dbReference type="EMBL" id="JAANYQ010000006">
    <property type="protein sequence ID" value="KAF4123729.1"/>
    <property type="molecule type" value="Genomic_DNA"/>
</dbReference>
<dbReference type="RefSeq" id="XP_035322381.1">
    <property type="nucleotide sequence ID" value="XM_035468400.1"/>
</dbReference>
<keyword evidence="3 6" id="KW-1133">Transmembrane helix</keyword>
<accession>A0A9P4YXR1</accession>